<keyword evidence="3" id="KW-1185">Reference proteome</keyword>
<gene>
    <name evidence="2" type="ORF">CLUMA_CG003966</name>
</gene>
<dbReference type="AlphaFoldDB" id="A0A1J1HQD4"/>
<organism evidence="2 3">
    <name type="scientific">Clunio marinus</name>
    <dbReference type="NCBI Taxonomy" id="568069"/>
    <lineage>
        <taxon>Eukaryota</taxon>
        <taxon>Metazoa</taxon>
        <taxon>Ecdysozoa</taxon>
        <taxon>Arthropoda</taxon>
        <taxon>Hexapoda</taxon>
        <taxon>Insecta</taxon>
        <taxon>Pterygota</taxon>
        <taxon>Neoptera</taxon>
        <taxon>Endopterygota</taxon>
        <taxon>Diptera</taxon>
        <taxon>Nematocera</taxon>
        <taxon>Chironomoidea</taxon>
        <taxon>Chironomidae</taxon>
        <taxon>Clunio</taxon>
    </lineage>
</organism>
<proteinExistence type="predicted"/>
<dbReference type="OrthoDB" id="7798745at2759"/>
<feature type="signal peptide" evidence="1">
    <location>
        <begin position="1"/>
        <end position="17"/>
    </location>
</feature>
<dbReference type="EMBL" id="CVRI01000017">
    <property type="protein sequence ID" value="CRK90255.1"/>
    <property type="molecule type" value="Genomic_DNA"/>
</dbReference>
<sequence>MKLIWISFVLFVTGSWAESVSPFLTNPDFIFGGARDYQLRVDALQSEINEVTAEVQTTISSVLEKSTTETLGQYQEVGQQIDVMYESSLERYGTLTPGLCKSNAEAILNSTTTFAGFEISNCASYYDRSVQIDLDIARRALNGADEFYTQIQMIIVKSFIGKNIFTDPEDIKDLFIAMFERVATNWESSKPEFEGIRDSLETGIATQNRNLDVCHERVITLTSTFYELFRSQVETCIEFERTPEPFGKSKSTKPDIEKYLKLFEEKLANVKPFEWPERS</sequence>
<evidence type="ECO:0000256" key="1">
    <source>
        <dbReference type="SAM" id="SignalP"/>
    </source>
</evidence>
<name>A0A1J1HQD4_9DIPT</name>
<evidence type="ECO:0000313" key="3">
    <source>
        <dbReference type="Proteomes" id="UP000183832"/>
    </source>
</evidence>
<protein>
    <submittedName>
        <fullName evidence="2">CLUMA_CG003966, isoform A</fullName>
    </submittedName>
</protein>
<feature type="chain" id="PRO_5012453023" evidence="1">
    <location>
        <begin position="18"/>
        <end position="279"/>
    </location>
</feature>
<dbReference type="Proteomes" id="UP000183832">
    <property type="component" value="Unassembled WGS sequence"/>
</dbReference>
<reference evidence="2 3" key="1">
    <citation type="submission" date="2015-04" db="EMBL/GenBank/DDBJ databases">
        <authorList>
            <person name="Syromyatnikov M.Y."/>
            <person name="Popov V.N."/>
        </authorList>
    </citation>
    <scope>NUCLEOTIDE SEQUENCE [LARGE SCALE GENOMIC DNA]</scope>
</reference>
<evidence type="ECO:0000313" key="2">
    <source>
        <dbReference type="EMBL" id="CRK90255.1"/>
    </source>
</evidence>
<keyword evidence="1" id="KW-0732">Signal</keyword>
<accession>A0A1J1HQD4</accession>